<dbReference type="Proteomes" id="UP000510647">
    <property type="component" value="Chromosome 2"/>
</dbReference>
<name>A0A7H9HNA7_9SACH</name>
<protein>
    <submittedName>
        <fullName evidence="1">Uncharacterized protein</fullName>
    </submittedName>
</protein>
<dbReference type="AlphaFoldDB" id="A0A7H9HNA7"/>
<evidence type="ECO:0000313" key="2">
    <source>
        <dbReference type="Proteomes" id="UP000510647"/>
    </source>
</evidence>
<dbReference type="Gene3D" id="1.25.40.10">
    <property type="entry name" value="Tetratricopeptide repeat domain"/>
    <property type="match status" value="2"/>
</dbReference>
<organism evidence="1 2">
    <name type="scientific">Torulaspora globosa</name>
    <dbReference type="NCBI Taxonomy" id="48254"/>
    <lineage>
        <taxon>Eukaryota</taxon>
        <taxon>Fungi</taxon>
        <taxon>Dikarya</taxon>
        <taxon>Ascomycota</taxon>
        <taxon>Saccharomycotina</taxon>
        <taxon>Saccharomycetes</taxon>
        <taxon>Saccharomycetales</taxon>
        <taxon>Saccharomycetaceae</taxon>
        <taxon>Torulaspora</taxon>
    </lineage>
</organism>
<keyword evidence="2" id="KW-1185">Reference proteome</keyword>
<gene>
    <name evidence="1" type="ORF">HG537_0B05950</name>
</gene>
<evidence type="ECO:0000313" key="1">
    <source>
        <dbReference type="EMBL" id="QLQ79248.1"/>
    </source>
</evidence>
<dbReference type="OrthoDB" id="185373at2759"/>
<dbReference type="InterPro" id="IPR011990">
    <property type="entry name" value="TPR-like_helical_dom_sf"/>
</dbReference>
<dbReference type="EMBL" id="CP059268">
    <property type="protein sequence ID" value="QLQ79248.1"/>
    <property type="molecule type" value="Genomic_DNA"/>
</dbReference>
<proteinExistence type="predicted"/>
<accession>A0A7H9HNA7</accession>
<dbReference type="PANTHER" id="PTHR47939:SF5">
    <property type="entry name" value="PENTACOTRIPEPTIDE-REPEAT REGION OF PRORP DOMAIN-CONTAINING PROTEIN"/>
    <property type="match status" value="1"/>
</dbReference>
<reference evidence="1 2" key="1">
    <citation type="submission" date="2020-06" db="EMBL/GenBank/DDBJ databases">
        <title>The yeast mating-type switching endonuclease HO is a domesticated member of an unorthodox homing genetic element family.</title>
        <authorList>
            <person name="Coughlan A.Y."/>
            <person name="Lombardi L."/>
            <person name="Braun-Galleani S."/>
            <person name="Martos A.R."/>
            <person name="Galeote V."/>
            <person name="Bigey F."/>
            <person name="Dequin S."/>
            <person name="Byrne K.P."/>
            <person name="Wolfe K.H."/>
        </authorList>
    </citation>
    <scope>NUCLEOTIDE SEQUENCE [LARGE SCALE GENOMIC DNA]</scope>
    <source>
        <strain evidence="1 2">CBS2947</strain>
    </source>
</reference>
<dbReference type="InterPro" id="IPR050667">
    <property type="entry name" value="PPR-containing_protein"/>
</dbReference>
<dbReference type="PANTHER" id="PTHR47939">
    <property type="entry name" value="MEMBRANE-ASSOCIATED SALT-INDUCIBLE PROTEIN-LIKE"/>
    <property type="match status" value="1"/>
</dbReference>
<sequence>MNVLITLGQILSKNGISTPSVKHEKYLLSMFEKARPVTNKIKINSKIKINKIKPIRKTTCEKVRKDVTLNENKHLVGPGSNFQKKVVKEYLSPLRVHDLSRHEIKNDYDNEKATRMSGIAKRSKHFSNYKEILFSDSRRFVGELLAALVACSSKTIEITSDDVVRHFPVWTMEEVPKIPKFNANPHLFEDYIGFLTHTKFLYRNSSSTNGIVPMILRNLMHPGNLKTLQLRTTRTYNDMIYYFCEKFDFASCREIFAQMKIEGAQRNTITYNLMLLSVLKNSHIRKVKPVDNEVIYYLKSMRKNKVRADAVTWTTCYNFLKEDVARAIFIEQMQLRGVPVTASFVYTVLRNGEYSSEECLRFLSNQKLPLTYKLFKLCLDRLLQEDRVNIAWLFLEHTMMKREVDFKIDSDILNSFLRYFAKKGRLDMAVITFNTCTGDFNIKADDHTFEMLFKALVTNGYSKNFSMVLKYLQNARKSFGLGNRNNYWLVKAMGISKFNVPKLNAFSDEDFEKLTERLNNLKWSSTSSGFTVKTWKENGPSFKKALRNIGCFPPTLQANKKPLIVNTTAMQKKSKYRRRIRSIAVQNAMYKRIPLAKDWYGTLKQELKKRHILVD</sequence>